<gene>
    <name evidence="5" type="primary">kipI</name>
    <name evidence="5" type="ORF">CBLFYP116_02256</name>
</gene>
<dbReference type="InterPro" id="IPR010016">
    <property type="entry name" value="PxpB"/>
</dbReference>
<dbReference type="PANTHER" id="PTHR34698">
    <property type="entry name" value="5-OXOPROLINASE SUBUNIT B"/>
    <property type="match status" value="1"/>
</dbReference>
<dbReference type="GO" id="GO:0005524">
    <property type="term" value="F:ATP binding"/>
    <property type="evidence" value="ECO:0007669"/>
    <property type="project" value="UniProtKB-KW"/>
</dbReference>
<dbReference type="Pfam" id="PF02682">
    <property type="entry name" value="CT_C_D"/>
    <property type="match status" value="1"/>
</dbReference>
<evidence type="ECO:0000259" key="4">
    <source>
        <dbReference type="SMART" id="SM00796"/>
    </source>
</evidence>
<proteinExistence type="predicted"/>
<dbReference type="SUPFAM" id="SSF160467">
    <property type="entry name" value="PH0987 N-terminal domain-like"/>
    <property type="match status" value="1"/>
</dbReference>
<keyword evidence="3" id="KW-0067">ATP-binding</keyword>
<dbReference type="GO" id="GO:0016787">
    <property type="term" value="F:hydrolase activity"/>
    <property type="evidence" value="ECO:0007669"/>
    <property type="project" value="UniProtKB-KW"/>
</dbReference>
<sequence>MSGAVLRLCGDCAVTVEFENEISIETNRKVIALKYRIEGEHVPGIRELVPSYRSLLIHYDPLKIPYNELERLVEEWTGNAGEIALPKPVITEIPVLYEGEDIGEIARIEKKTVDEIIKIHSQSDYFVYMLGFAPGHPYTARFEHPFSFRRRESPRVRIAGGSVVVQQGLSDIIPFDQPCGWNIIGMTPIKVCDYRKENPFLLRAGQWIRHIPVSRAQYEDIKSQADAGIYVCRTYEKEA</sequence>
<dbReference type="PANTHER" id="PTHR34698:SF2">
    <property type="entry name" value="5-OXOPROLINASE SUBUNIT B"/>
    <property type="match status" value="1"/>
</dbReference>
<evidence type="ECO:0000256" key="2">
    <source>
        <dbReference type="ARBA" id="ARBA00022801"/>
    </source>
</evidence>
<dbReference type="SMART" id="SM00796">
    <property type="entry name" value="AHS1"/>
    <property type="match status" value="1"/>
</dbReference>
<dbReference type="SUPFAM" id="SSF50891">
    <property type="entry name" value="Cyclophilin-like"/>
    <property type="match status" value="1"/>
</dbReference>
<evidence type="ECO:0000256" key="3">
    <source>
        <dbReference type="ARBA" id="ARBA00022840"/>
    </source>
</evidence>
<dbReference type="Gene3D" id="3.30.1360.40">
    <property type="match status" value="1"/>
</dbReference>
<keyword evidence="1" id="KW-0547">Nucleotide-binding</keyword>
<protein>
    <submittedName>
        <fullName evidence="5">Kinase A inhibitor</fullName>
    </submittedName>
</protein>
<accession>A0A6N2ULL2</accession>
<reference evidence="5" key="1">
    <citation type="submission" date="2019-11" db="EMBL/GenBank/DDBJ databases">
        <authorList>
            <person name="Feng L."/>
        </authorList>
    </citation>
    <scope>NUCLEOTIDE SEQUENCE</scope>
    <source>
        <strain evidence="5">CbolteaeLFYP116</strain>
    </source>
</reference>
<dbReference type="AlphaFoldDB" id="A0A6N2ULL2"/>
<evidence type="ECO:0000313" key="5">
    <source>
        <dbReference type="EMBL" id="VYT19204.1"/>
    </source>
</evidence>
<dbReference type="InterPro" id="IPR029000">
    <property type="entry name" value="Cyclophilin-like_dom_sf"/>
</dbReference>
<feature type="domain" description="Carboxyltransferase" evidence="4">
    <location>
        <begin position="4"/>
        <end position="202"/>
    </location>
</feature>
<keyword evidence="2" id="KW-0378">Hydrolase</keyword>
<dbReference type="EMBL" id="CACRTF010000011">
    <property type="protein sequence ID" value="VYT19204.1"/>
    <property type="molecule type" value="Genomic_DNA"/>
</dbReference>
<evidence type="ECO:0000256" key="1">
    <source>
        <dbReference type="ARBA" id="ARBA00022741"/>
    </source>
</evidence>
<organism evidence="5">
    <name type="scientific">Enterocloster bolteae</name>
    <dbReference type="NCBI Taxonomy" id="208479"/>
    <lineage>
        <taxon>Bacteria</taxon>
        <taxon>Bacillati</taxon>
        <taxon>Bacillota</taxon>
        <taxon>Clostridia</taxon>
        <taxon>Lachnospirales</taxon>
        <taxon>Lachnospiraceae</taxon>
        <taxon>Enterocloster</taxon>
    </lineage>
</organism>
<dbReference type="Gene3D" id="2.40.100.10">
    <property type="entry name" value="Cyclophilin-like"/>
    <property type="match status" value="1"/>
</dbReference>
<dbReference type="InterPro" id="IPR003833">
    <property type="entry name" value="CT_C_D"/>
</dbReference>
<name>A0A6N2ULL2_9FIRM</name>
<dbReference type="RefSeq" id="WP_002572905.1">
    <property type="nucleotide sequence ID" value="NZ_BAABXO010000002.1"/>
</dbReference>
<dbReference type="GeneID" id="23114847"/>